<feature type="transmembrane region" description="Helical" evidence="1">
    <location>
        <begin position="37"/>
        <end position="55"/>
    </location>
</feature>
<feature type="transmembrane region" description="Helical" evidence="1">
    <location>
        <begin position="116"/>
        <end position="137"/>
    </location>
</feature>
<feature type="transmembrane region" description="Helical" evidence="1">
    <location>
        <begin position="256"/>
        <end position="280"/>
    </location>
</feature>
<evidence type="ECO:0000313" key="2">
    <source>
        <dbReference type="EMBL" id="BDZ38623.1"/>
    </source>
</evidence>
<dbReference type="RefSeq" id="WP_286302459.1">
    <property type="nucleotide sequence ID" value="NZ_AP027728.1"/>
</dbReference>
<organism evidence="2 3">
    <name type="scientific">Microbacterium suwonense</name>
    <dbReference type="NCBI Taxonomy" id="683047"/>
    <lineage>
        <taxon>Bacteria</taxon>
        <taxon>Bacillati</taxon>
        <taxon>Actinomycetota</taxon>
        <taxon>Actinomycetes</taxon>
        <taxon>Micrococcales</taxon>
        <taxon>Microbacteriaceae</taxon>
        <taxon>Microbacterium</taxon>
    </lineage>
</organism>
<evidence type="ECO:0000313" key="3">
    <source>
        <dbReference type="Proteomes" id="UP001321543"/>
    </source>
</evidence>
<keyword evidence="3" id="KW-1185">Reference proteome</keyword>
<dbReference type="Proteomes" id="UP001321543">
    <property type="component" value="Chromosome"/>
</dbReference>
<keyword evidence="1" id="KW-0472">Membrane</keyword>
<reference evidence="3" key="1">
    <citation type="journal article" date="2019" name="Int. J. Syst. Evol. Microbiol.">
        <title>The Global Catalogue of Microorganisms (GCM) 10K type strain sequencing project: providing services to taxonomists for standard genome sequencing and annotation.</title>
        <authorList>
            <consortium name="The Broad Institute Genomics Platform"/>
            <consortium name="The Broad Institute Genome Sequencing Center for Infectious Disease"/>
            <person name="Wu L."/>
            <person name="Ma J."/>
        </authorList>
    </citation>
    <scope>NUCLEOTIDE SEQUENCE [LARGE SCALE GENOMIC DNA]</scope>
    <source>
        <strain evidence="3">NBRC 106310</strain>
    </source>
</reference>
<gene>
    <name evidence="2" type="ORF">GCM10025863_12370</name>
</gene>
<name>A0ABN6X1K0_9MICO</name>
<dbReference type="EMBL" id="AP027728">
    <property type="protein sequence ID" value="BDZ38623.1"/>
    <property type="molecule type" value="Genomic_DNA"/>
</dbReference>
<accession>A0ABN6X1K0</accession>
<sequence length="296" mass="30892">MEYLLLVTLGPPVAATLVAIGIRFLVLRSTPRPGLRVALLTVTAGAIPAVVVSAPRLSYWIPSLRGSVALSFQTIAPLVLGIVAVLLLMIPPPAHRTGATAELTRRSVRAFVSARWVWMLLASTAAIAAVSIAAGTVSGPDSEGRYTEYSFAVGTGFRVGTTIYGWHYSIPALGVLAALLVVTVIAWLNVPRPGWQDDARQDAAVRRLRAGNIGRVATGALLVHLAVVLRSLAGTASLRGETPTTELGTISAGPPFAALGPVLECIGWIALAAGLMLWILTALTAIPSRHPATPTP</sequence>
<feature type="transmembrane region" description="Helical" evidence="1">
    <location>
        <begin position="168"/>
        <end position="190"/>
    </location>
</feature>
<feature type="transmembrane region" description="Helical" evidence="1">
    <location>
        <begin position="6"/>
        <end position="25"/>
    </location>
</feature>
<proteinExistence type="predicted"/>
<protein>
    <submittedName>
        <fullName evidence="2">Uncharacterized protein</fullName>
    </submittedName>
</protein>
<evidence type="ECO:0000256" key="1">
    <source>
        <dbReference type="SAM" id="Phobius"/>
    </source>
</evidence>
<feature type="transmembrane region" description="Helical" evidence="1">
    <location>
        <begin position="216"/>
        <end position="236"/>
    </location>
</feature>
<keyword evidence="1" id="KW-0812">Transmembrane</keyword>
<keyword evidence="1" id="KW-1133">Transmembrane helix</keyword>
<feature type="transmembrane region" description="Helical" evidence="1">
    <location>
        <begin position="75"/>
        <end position="95"/>
    </location>
</feature>